<dbReference type="PROSITE" id="PS51257">
    <property type="entry name" value="PROKAR_LIPOPROTEIN"/>
    <property type="match status" value="1"/>
</dbReference>
<dbReference type="AlphaFoldDB" id="A0A833JAG7"/>
<dbReference type="EMBL" id="WFLN01000010">
    <property type="protein sequence ID" value="KAB8028054.1"/>
    <property type="molecule type" value="Genomic_DNA"/>
</dbReference>
<gene>
    <name evidence="1" type="ORF">GCL57_13460</name>
</gene>
<keyword evidence="2" id="KW-1185">Reference proteome</keyword>
<proteinExistence type="predicted"/>
<reference evidence="1 2" key="1">
    <citation type="submission" date="2019-10" db="EMBL/GenBank/DDBJ databases">
        <title>New genus of Silvanigrellaceae.</title>
        <authorList>
            <person name="Pitt A."/>
            <person name="Hahn M.W."/>
        </authorList>
    </citation>
    <scope>NUCLEOTIDE SEQUENCE [LARGE SCALE GENOMIC DNA]</scope>
    <source>
        <strain evidence="1 2">33A1-SZDP</strain>
    </source>
</reference>
<dbReference type="Proteomes" id="UP000442694">
    <property type="component" value="Unassembled WGS sequence"/>
</dbReference>
<name>A0A833JAG7_9BACT</name>
<accession>A0A833JAG7</accession>
<comment type="caution">
    <text evidence="1">The sequence shown here is derived from an EMBL/GenBank/DDBJ whole genome shotgun (WGS) entry which is preliminary data.</text>
</comment>
<evidence type="ECO:0000313" key="2">
    <source>
        <dbReference type="Proteomes" id="UP000442694"/>
    </source>
</evidence>
<organism evidence="1 2">
    <name type="scientific">Fluviispira multicolorata</name>
    <dbReference type="NCBI Taxonomy" id="2654512"/>
    <lineage>
        <taxon>Bacteria</taxon>
        <taxon>Pseudomonadati</taxon>
        <taxon>Bdellovibrionota</taxon>
        <taxon>Oligoflexia</taxon>
        <taxon>Silvanigrellales</taxon>
        <taxon>Silvanigrellaceae</taxon>
        <taxon>Fluviispira</taxon>
    </lineage>
</organism>
<protein>
    <submittedName>
        <fullName evidence="1">Uncharacterized protein</fullName>
    </submittedName>
</protein>
<evidence type="ECO:0000313" key="1">
    <source>
        <dbReference type="EMBL" id="KAB8028054.1"/>
    </source>
</evidence>
<sequence>MKIQFQVCSFLAMAIVQGCGGNPREEIKENIIYIPRPQVKTKLNTKILKPAFNKDGTYSSLNGFWTVPDNVYSVKMIGCSGGNGGGGGGAGGAGAGLFTGNWNGNSLGGNGSAGGDANGIVESGERGNPGKRGHICDERHNVLKCTPFQNSFPGFQAANSATKNGESGKLGEISEFGDFKFQYASQNIMSIVNNNSLSGNLTEHYKYCSGGAGGKGGKGGVGASVSLGDQNTKQYGGFGGDGGHGKDGFAALVQEHTLQVQPGQVISYKVGIGGNGGIRSDQAHGGQVSRGYPNGQAAQLGTNGVAGNPGVLVLQWVSTD</sequence>
<dbReference type="RefSeq" id="WP_152213876.1">
    <property type="nucleotide sequence ID" value="NZ_WFLN01000010.1"/>
</dbReference>